<keyword evidence="2" id="KW-0285">Flavoprotein</keyword>
<dbReference type="InterPro" id="IPR006076">
    <property type="entry name" value="FAD-dep_OxRdtase"/>
</dbReference>
<dbReference type="InterPro" id="IPR036188">
    <property type="entry name" value="FAD/NAD-bd_sf"/>
</dbReference>
<protein>
    <submittedName>
        <fullName evidence="6">N-methyl-l-tryptophan oxidase</fullName>
    </submittedName>
</protein>
<reference evidence="6 7" key="1">
    <citation type="submission" date="2018-07" db="EMBL/GenBank/DDBJ databases">
        <title>Rhodosalinus sp. strain E84T genomic sequence and assembly.</title>
        <authorList>
            <person name="Liu Z.-W."/>
            <person name="Lu D.-C."/>
        </authorList>
    </citation>
    <scope>NUCLEOTIDE SEQUENCE [LARGE SCALE GENOMIC DNA]</scope>
    <source>
        <strain evidence="6 7">E84</strain>
    </source>
</reference>
<keyword evidence="3" id="KW-0274">FAD</keyword>
<dbReference type="SUPFAM" id="SSF51905">
    <property type="entry name" value="FAD/NAD(P)-binding domain"/>
    <property type="match status" value="1"/>
</dbReference>
<evidence type="ECO:0000313" key="7">
    <source>
        <dbReference type="Proteomes" id="UP000253370"/>
    </source>
</evidence>
<organism evidence="6 7">
    <name type="scientific">Rhodosalinus halophilus</name>
    <dbReference type="NCBI Taxonomy" id="2259333"/>
    <lineage>
        <taxon>Bacteria</taxon>
        <taxon>Pseudomonadati</taxon>
        <taxon>Pseudomonadota</taxon>
        <taxon>Alphaproteobacteria</taxon>
        <taxon>Rhodobacterales</taxon>
        <taxon>Paracoccaceae</taxon>
        <taxon>Rhodosalinus</taxon>
    </lineage>
</organism>
<dbReference type="OrthoDB" id="9806257at2"/>
<name>A0A365UB86_9RHOB</name>
<feature type="domain" description="FAD dependent oxidoreductase" evidence="5">
    <location>
        <begin position="2"/>
        <end position="360"/>
    </location>
</feature>
<proteinExistence type="predicted"/>
<comment type="caution">
    <text evidence="6">The sequence shown here is derived from an EMBL/GenBank/DDBJ whole genome shotgun (WGS) entry which is preliminary data.</text>
</comment>
<keyword evidence="7" id="KW-1185">Reference proteome</keyword>
<dbReference type="AlphaFoldDB" id="A0A365UB86"/>
<dbReference type="RefSeq" id="WP_113288544.1">
    <property type="nucleotide sequence ID" value="NZ_QNTQ01000005.1"/>
</dbReference>
<evidence type="ECO:0000313" key="6">
    <source>
        <dbReference type="EMBL" id="RBI86306.1"/>
    </source>
</evidence>
<dbReference type="SUPFAM" id="SSF54373">
    <property type="entry name" value="FAD-linked reductases, C-terminal domain"/>
    <property type="match status" value="1"/>
</dbReference>
<comment type="cofactor">
    <cofactor evidence="1">
        <name>FAD</name>
        <dbReference type="ChEBI" id="CHEBI:57692"/>
    </cofactor>
</comment>
<evidence type="ECO:0000259" key="5">
    <source>
        <dbReference type="Pfam" id="PF01266"/>
    </source>
</evidence>
<dbReference type="InterPro" id="IPR045170">
    <property type="entry name" value="MTOX"/>
</dbReference>
<evidence type="ECO:0000256" key="4">
    <source>
        <dbReference type="ARBA" id="ARBA00023002"/>
    </source>
</evidence>
<dbReference type="PANTHER" id="PTHR10961">
    <property type="entry name" value="PEROXISOMAL SARCOSINE OXIDASE"/>
    <property type="match status" value="1"/>
</dbReference>
<accession>A0A365UB86</accession>
<dbReference type="GO" id="GO:0050660">
    <property type="term" value="F:flavin adenine dinucleotide binding"/>
    <property type="evidence" value="ECO:0007669"/>
    <property type="project" value="InterPro"/>
</dbReference>
<sequence length="388" mass="40476">MRVAVIGAGLIGGAAARHLATAGHAVTLIGPNEPADKRAHRGVFASHYDEGRITRRLDPAEFWSRVSRASIDRYAEIEAASGVSFHSPVGAMLAGPERGAAIRSTAAVQAAAGFEAETLRAPDLARSFPYFAFPDTTLALHEMGGAGHISPRRLAVAQRTAALRAGARHVSAEATGIEKTAGGIRIATGAGEVEADRVLVATGGFTDGLLPGLLPLSVYARTVARFEVDKEEAARLDGMPALIWLENGGEAPYLLPPIRYPDGRIYLKLGGDPEDVALHGATEIGDWFRSGGSAEVGARLEAMVRDRMPGLAIRRVVTDACVTTYTPADRPAIGRVSARVAVAVAGCGRGAKCSDELGRLGALAVLGEALPDWAEVQDVAPRGGEVSD</sequence>
<dbReference type="Gene3D" id="3.50.50.60">
    <property type="entry name" value="FAD/NAD(P)-binding domain"/>
    <property type="match status" value="1"/>
</dbReference>
<keyword evidence="4" id="KW-0560">Oxidoreductase</keyword>
<evidence type="ECO:0000256" key="1">
    <source>
        <dbReference type="ARBA" id="ARBA00001974"/>
    </source>
</evidence>
<dbReference type="Pfam" id="PF01266">
    <property type="entry name" value="DAO"/>
    <property type="match status" value="1"/>
</dbReference>
<evidence type="ECO:0000256" key="3">
    <source>
        <dbReference type="ARBA" id="ARBA00022827"/>
    </source>
</evidence>
<gene>
    <name evidence="6" type="ORF">DRV85_06040</name>
</gene>
<dbReference type="PANTHER" id="PTHR10961:SF10">
    <property type="entry name" value="FAD DEPENDENT OXIDOREDUCTASE DOMAIN-CONTAINING PROTEIN"/>
    <property type="match status" value="1"/>
</dbReference>
<evidence type="ECO:0000256" key="2">
    <source>
        <dbReference type="ARBA" id="ARBA00022630"/>
    </source>
</evidence>
<dbReference type="EMBL" id="QNTQ01000005">
    <property type="protein sequence ID" value="RBI86306.1"/>
    <property type="molecule type" value="Genomic_DNA"/>
</dbReference>
<dbReference type="Proteomes" id="UP000253370">
    <property type="component" value="Unassembled WGS sequence"/>
</dbReference>
<dbReference type="GO" id="GO:0008115">
    <property type="term" value="F:sarcosine oxidase activity"/>
    <property type="evidence" value="ECO:0007669"/>
    <property type="project" value="TreeGrafter"/>
</dbReference>
<dbReference type="Gene3D" id="3.30.9.10">
    <property type="entry name" value="D-Amino Acid Oxidase, subunit A, domain 2"/>
    <property type="match status" value="1"/>
</dbReference>